<dbReference type="STRING" id="929713.NIASO_02650"/>
<feature type="transmembrane region" description="Helical" evidence="1">
    <location>
        <begin position="126"/>
        <end position="146"/>
    </location>
</feature>
<proteinExistence type="predicted"/>
<dbReference type="Pfam" id="PF13430">
    <property type="entry name" value="DUF4112"/>
    <property type="match status" value="1"/>
</dbReference>
<keyword evidence="3" id="KW-1185">Reference proteome</keyword>
<organism evidence="2 3">
    <name type="scientific">Niabella soli DSM 19437</name>
    <dbReference type="NCBI Taxonomy" id="929713"/>
    <lineage>
        <taxon>Bacteria</taxon>
        <taxon>Pseudomonadati</taxon>
        <taxon>Bacteroidota</taxon>
        <taxon>Chitinophagia</taxon>
        <taxon>Chitinophagales</taxon>
        <taxon>Chitinophagaceae</taxon>
        <taxon>Niabella</taxon>
    </lineage>
</organism>
<sequence length="164" mass="17938">MPQPPASQNTDPRLKTVQRISKLMDEQFAVGGFRFGLDPLLNLIPVVGDISGYFISIGLIITMLQYGASGKLVTKMIINASLDALVGAIPVLGWFFDFAYKANVKNVKLLTEHYTEGKHKGSAKSVILPVLLIAGVVLVLVIFISVKVLQWFIRWGDNAIGVKI</sequence>
<accession>W0EZ69</accession>
<keyword evidence="1" id="KW-0472">Membrane</keyword>
<name>W0EZ69_9BACT</name>
<evidence type="ECO:0008006" key="4">
    <source>
        <dbReference type="Google" id="ProtNLM"/>
    </source>
</evidence>
<reference evidence="2 3" key="1">
    <citation type="submission" date="2013-12" db="EMBL/GenBank/DDBJ databases">
        <authorList>
            <consortium name="DOE Joint Genome Institute"/>
            <person name="Eisen J."/>
            <person name="Huntemann M."/>
            <person name="Han J."/>
            <person name="Chen A."/>
            <person name="Kyrpides N."/>
            <person name="Mavromatis K."/>
            <person name="Markowitz V."/>
            <person name="Palaniappan K."/>
            <person name="Ivanova N."/>
            <person name="Schaumberg A."/>
            <person name="Pati A."/>
            <person name="Liolios K."/>
            <person name="Nordberg H.P."/>
            <person name="Cantor M.N."/>
            <person name="Hua S.X."/>
            <person name="Woyke T."/>
        </authorList>
    </citation>
    <scope>NUCLEOTIDE SEQUENCE [LARGE SCALE GENOMIC DNA]</scope>
    <source>
        <strain evidence="3">DSM 19437</strain>
    </source>
</reference>
<dbReference type="PANTHER" id="PTHR35519:SF2">
    <property type="entry name" value="PH DOMAIN PROTEIN"/>
    <property type="match status" value="1"/>
</dbReference>
<dbReference type="PANTHER" id="PTHR35519">
    <property type="entry name" value="MEMBRANE PROTEINS"/>
    <property type="match status" value="1"/>
</dbReference>
<dbReference type="eggNOG" id="ENOG5032RYR">
    <property type="taxonomic scope" value="Bacteria"/>
</dbReference>
<protein>
    <recommendedName>
        <fullName evidence="4">DUF4112 domain-containing protein</fullName>
    </recommendedName>
</protein>
<evidence type="ECO:0000313" key="2">
    <source>
        <dbReference type="EMBL" id="AHF14381.1"/>
    </source>
</evidence>
<keyword evidence="1" id="KW-1133">Transmembrane helix</keyword>
<dbReference type="OrthoDB" id="513552at2"/>
<dbReference type="EMBL" id="CP007035">
    <property type="protein sequence ID" value="AHF14381.1"/>
    <property type="molecule type" value="Genomic_DNA"/>
</dbReference>
<keyword evidence="1" id="KW-0812">Transmembrane</keyword>
<dbReference type="HOGENOM" id="CLU_116315_0_0_10"/>
<evidence type="ECO:0000313" key="3">
    <source>
        <dbReference type="Proteomes" id="UP000003586"/>
    </source>
</evidence>
<dbReference type="AlphaFoldDB" id="W0EZ69"/>
<dbReference type="KEGG" id="nso:NIASO_02650"/>
<evidence type="ECO:0000256" key="1">
    <source>
        <dbReference type="SAM" id="Phobius"/>
    </source>
</evidence>
<feature type="transmembrane region" description="Helical" evidence="1">
    <location>
        <begin position="43"/>
        <end position="64"/>
    </location>
</feature>
<feature type="transmembrane region" description="Helical" evidence="1">
    <location>
        <begin position="76"/>
        <end position="96"/>
    </location>
</feature>
<dbReference type="RefSeq" id="WP_008583825.1">
    <property type="nucleotide sequence ID" value="NZ_CP007035.1"/>
</dbReference>
<dbReference type="Proteomes" id="UP000003586">
    <property type="component" value="Chromosome"/>
</dbReference>
<dbReference type="InterPro" id="IPR025187">
    <property type="entry name" value="DUF4112"/>
</dbReference>
<gene>
    <name evidence="2" type="ORF">NIASO_02650</name>
</gene>